<dbReference type="CDD" id="cd07033">
    <property type="entry name" value="TPP_PYR_DXS_TK_like"/>
    <property type="match status" value="1"/>
</dbReference>
<name>A0A1G6WEP4_9SPHI</name>
<feature type="domain" description="Transketolase-like pyrimidine-binding" evidence="5">
    <location>
        <begin position="69"/>
        <end position="234"/>
    </location>
</feature>
<gene>
    <name evidence="6" type="ORF">SAMN05216464_102159</name>
</gene>
<dbReference type="EMBL" id="FNAI01000002">
    <property type="protein sequence ID" value="SDD64410.1"/>
    <property type="molecule type" value="Genomic_DNA"/>
</dbReference>
<feature type="region of interest" description="Disordered" evidence="4">
    <location>
        <begin position="1"/>
        <end position="59"/>
    </location>
</feature>
<evidence type="ECO:0000256" key="4">
    <source>
        <dbReference type="SAM" id="MobiDB-lite"/>
    </source>
</evidence>
<dbReference type="InterPro" id="IPR033248">
    <property type="entry name" value="Transketolase_C"/>
</dbReference>
<accession>A0A1G6WEP4</accession>
<dbReference type="AlphaFoldDB" id="A0A1G6WEP4"/>
<organism evidence="6 7">
    <name type="scientific">Mucilaginibacter pineti</name>
    <dbReference type="NCBI Taxonomy" id="1391627"/>
    <lineage>
        <taxon>Bacteria</taxon>
        <taxon>Pseudomonadati</taxon>
        <taxon>Bacteroidota</taxon>
        <taxon>Sphingobacteriia</taxon>
        <taxon>Sphingobacteriales</taxon>
        <taxon>Sphingobacteriaceae</taxon>
        <taxon>Mucilaginibacter</taxon>
    </lineage>
</organism>
<dbReference type="STRING" id="1391627.SAMN05216464_102159"/>
<evidence type="ECO:0000313" key="6">
    <source>
        <dbReference type="EMBL" id="SDD64410.1"/>
    </source>
</evidence>
<dbReference type="InterPro" id="IPR029061">
    <property type="entry name" value="THDP-binding"/>
</dbReference>
<dbReference type="PANTHER" id="PTHR43825:SF1">
    <property type="entry name" value="TRANSKETOLASE-LIKE PYRIMIDINE-BINDING DOMAIN-CONTAINING PROTEIN"/>
    <property type="match status" value="1"/>
</dbReference>
<dbReference type="Proteomes" id="UP000199072">
    <property type="component" value="Unassembled WGS sequence"/>
</dbReference>
<dbReference type="InterPro" id="IPR051157">
    <property type="entry name" value="PDH/Transketolase"/>
</dbReference>
<dbReference type="Pfam" id="PF02780">
    <property type="entry name" value="Transketolase_C"/>
    <property type="match status" value="1"/>
</dbReference>
<comment type="cofactor">
    <cofactor evidence="1">
        <name>thiamine diphosphate</name>
        <dbReference type="ChEBI" id="CHEBI:58937"/>
    </cofactor>
</comment>
<reference evidence="6 7" key="1">
    <citation type="submission" date="2016-10" db="EMBL/GenBank/DDBJ databases">
        <authorList>
            <person name="de Groot N.N."/>
        </authorList>
    </citation>
    <scope>NUCLEOTIDE SEQUENCE [LARGE SCALE GENOMIC DNA]</scope>
    <source>
        <strain evidence="6 7">47C3B</strain>
    </source>
</reference>
<evidence type="ECO:0000256" key="2">
    <source>
        <dbReference type="ARBA" id="ARBA00007131"/>
    </source>
</evidence>
<comment type="similarity">
    <text evidence="2">Belongs to the transketolase family.</text>
</comment>
<dbReference type="SUPFAM" id="SSF52518">
    <property type="entry name" value="Thiamin diphosphate-binding fold (THDP-binding)"/>
    <property type="match status" value="1"/>
</dbReference>
<evidence type="ECO:0000256" key="3">
    <source>
        <dbReference type="ARBA" id="ARBA00023052"/>
    </source>
</evidence>
<evidence type="ECO:0000256" key="1">
    <source>
        <dbReference type="ARBA" id="ARBA00001964"/>
    </source>
</evidence>
<protein>
    <submittedName>
        <fullName evidence="6">Transketolase</fullName>
    </submittedName>
</protein>
<dbReference type="SMART" id="SM00861">
    <property type="entry name" value="Transket_pyr"/>
    <property type="match status" value="1"/>
</dbReference>
<feature type="compositionally biased region" description="Polar residues" evidence="4">
    <location>
        <begin position="17"/>
        <end position="50"/>
    </location>
</feature>
<sequence>MRSEDGGESKVGKQLYITPQNTQTRSQKTTQATPQNPAPETTNQNHTPQATGLRPQKTEMKKYTYTDKKDTRSGFGAGLLEAGRKNDQVVALCADLIGSLKMNDFIKEFPERFVQVGIAEANMMCIAAGMTIGGKIPFTGTFANFSTGRVYDQIRQSIAYSNKNVKVCASHAGLTLGEDGATHQILEDIGLMKMLPGMTVINTCDYNQTKAATIAIAEYEGPVYLRFGRPVVPIFTDADQKFEIGKAWMVNEGADVSIFATGHLVWQAILAGEILAEQGIDAEIINIHTIKPLDAEAVLKSVAKTGCVVTAEEHNRLGGLGDSIAQVLATHTPAPQEYIAVNDSFGESGTPEQLMTKYGLDAEHIVLAAKKVIERKNKNA</sequence>
<dbReference type="InterPro" id="IPR005475">
    <property type="entry name" value="Transketolase-like_Pyr-bd"/>
</dbReference>
<dbReference type="Gene3D" id="3.40.50.920">
    <property type="match status" value="1"/>
</dbReference>
<evidence type="ECO:0000259" key="5">
    <source>
        <dbReference type="SMART" id="SM00861"/>
    </source>
</evidence>
<dbReference type="Pfam" id="PF02779">
    <property type="entry name" value="Transket_pyr"/>
    <property type="match status" value="1"/>
</dbReference>
<dbReference type="Gene3D" id="3.40.50.970">
    <property type="match status" value="1"/>
</dbReference>
<feature type="compositionally biased region" description="Basic and acidic residues" evidence="4">
    <location>
        <begin position="1"/>
        <end position="11"/>
    </location>
</feature>
<dbReference type="PANTHER" id="PTHR43825">
    <property type="entry name" value="PYRUVATE DEHYDROGENASE E1 COMPONENT"/>
    <property type="match status" value="1"/>
</dbReference>
<dbReference type="SUPFAM" id="SSF52922">
    <property type="entry name" value="TK C-terminal domain-like"/>
    <property type="match status" value="1"/>
</dbReference>
<keyword evidence="7" id="KW-1185">Reference proteome</keyword>
<dbReference type="InterPro" id="IPR009014">
    <property type="entry name" value="Transketo_C/PFOR_II"/>
</dbReference>
<evidence type="ECO:0000313" key="7">
    <source>
        <dbReference type="Proteomes" id="UP000199072"/>
    </source>
</evidence>
<dbReference type="FunFam" id="3.40.50.970:FF:000129">
    <property type="entry name" value="Transketolase"/>
    <property type="match status" value="1"/>
</dbReference>
<keyword evidence="3" id="KW-0786">Thiamine pyrophosphate</keyword>
<proteinExistence type="inferred from homology"/>